<dbReference type="Pfam" id="PF00282">
    <property type="entry name" value="Pyridoxal_deC"/>
    <property type="match status" value="1"/>
</dbReference>
<dbReference type="Gene3D" id="3.90.1150.10">
    <property type="entry name" value="Aspartate Aminotransferase, domain 1"/>
    <property type="match status" value="1"/>
</dbReference>
<evidence type="ECO:0000256" key="5">
    <source>
        <dbReference type="ARBA" id="ARBA00023239"/>
    </source>
</evidence>
<dbReference type="InterPro" id="IPR015424">
    <property type="entry name" value="PyrdxlP-dep_Trfase"/>
</dbReference>
<evidence type="ECO:0000256" key="1">
    <source>
        <dbReference type="ARBA" id="ARBA00001933"/>
    </source>
</evidence>
<dbReference type="PANTHER" id="PTHR11999">
    <property type="entry name" value="GROUP II PYRIDOXAL-5-PHOSPHATE DECARBOXYLASE"/>
    <property type="match status" value="1"/>
</dbReference>
<dbReference type="InterPro" id="IPR002129">
    <property type="entry name" value="PyrdxlP-dep_de-COase"/>
</dbReference>
<feature type="modified residue" description="N6-(pyridoxal phosphate)lysine" evidence="6">
    <location>
        <position position="302"/>
    </location>
</feature>
<keyword evidence="3" id="KW-0210">Decarboxylase</keyword>
<dbReference type="PANTHER" id="PTHR11999:SF70">
    <property type="entry name" value="MIP05841P"/>
    <property type="match status" value="1"/>
</dbReference>
<accession>A0A5D3YP54</accession>
<keyword evidence="9" id="KW-1185">Reference proteome</keyword>
<gene>
    <name evidence="8" type="ORF">LX73_0788</name>
</gene>
<keyword evidence="4 6" id="KW-0663">Pyridoxal phosphate</keyword>
<evidence type="ECO:0000256" key="7">
    <source>
        <dbReference type="RuleBase" id="RU000382"/>
    </source>
</evidence>
<evidence type="ECO:0000313" key="9">
    <source>
        <dbReference type="Proteomes" id="UP000324595"/>
    </source>
</evidence>
<dbReference type="InterPro" id="IPR010977">
    <property type="entry name" value="Aromatic_deC"/>
</dbReference>
<dbReference type="CDD" id="cd06450">
    <property type="entry name" value="DOPA_deC_like"/>
    <property type="match status" value="1"/>
</dbReference>
<dbReference type="Gene3D" id="3.40.640.10">
    <property type="entry name" value="Type I PLP-dependent aspartate aminotransferase-like (Major domain)"/>
    <property type="match status" value="1"/>
</dbReference>
<keyword evidence="5 7" id="KW-0456">Lyase</keyword>
<dbReference type="Proteomes" id="UP000324595">
    <property type="component" value="Unassembled WGS sequence"/>
</dbReference>
<dbReference type="InterPro" id="IPR015422">
    <property type="entry name" value="PyrdxlP-dep_Trfase_small"/>
</dbReference>
<dbReference type="GO" id="GO:0019752">
    <property type="term" value="P:carboxylic acid metabolic process"/>
    <property type="evidence" value="ECO:0007669"/>
    <property type="project" value="InterPro"/>
</dbReference>
<protein>
    <submittedName>
        <fullName evidence="8">Aromatic-L-amino-acid decarboxylase</fullName>
    </submittedName>
</protein>
<comment type="caution">
    <text evidence="8">The sequence shown here is derived from an EMBL/GenBank/DDBJ whole genome shotgun (WGS) entry which is preliminary data.</text>
</comment>
<name>A0A5D3YP54_9BACT</name>
<organism evidence="8 9">
    <name type="scientific">Fodinibius salinus</name>
    <dbReference type="NCBI Taxonomy" id="860790"/>
    <lineage>
        <taxon>Bacteria</taxon>
        <taxon>Pseudomonadati</taxon>
        <taxon>Balneolota</taxon>
        <taxon>Balneolia</taxon>
        <taxon>Balneolales</taxon>
        <taxon>Balneolaceae</taxon>
        <taxon>Fodinibius</taxon>
    </lineage>
</organism>
<evidence type="ECO:0000256" key="4">
    <source>
        <dbReference type="ARBA" id="ARBA00022898"/>
    </source>
</evidence>
<proteinExistence type="inferred from homology"/>
<sequence length="480" mass="54867">MADQRINTMNNSKFRKYAHELVDWMADYFEEVEEYPVKPDVQPGDILQQLPNSAPEQSESFDSIFEDFNDTIIPGMTHWESPNFMGYFPANKSYPSVLAEMLTATLGAQCMSWLTSPAATELEEQVMVWLRKLIGMPESFTGVIQGTASTSTLCALLMAREQITDFEVNETGFPSDEQFTVYCSAETHSSIEKDVKIAGFGRRHLRKIPVDKNFAMQPKKLEQAIRSDLEDGYSPTAVVATVGTTGSTAIDPLQAIGEICTKYDVFLHVDAAYAGTALILPENRWMNEGIEHADSFVFNPHKWMFTNFDCSAFYVQDEALLVRTFEIMPEYLKTPEDQRVKNYRDWGIPLGRRFRALKLWFVLRSFGVEGLQEKIRHHISLAQNLKDKIQQHNHFEMLAPVPLNTLCFRFHPNYIDDEEKLDELNEKLLNTIQKSGELFLTHTKLGGSYTIRMVLGNTNVTETHMKKAWKLITEKANQLL</sequence>
<comment type="similarity">
    <text evidence="2 7">Belongs to the group II decarboxylase family.</text>
</comment>
<evidence type="ECO:0000256" key="3">
    <source>
        <dbReference type="ARBA" id="ARBA00022793"/>
    </source>
</evidence>
<dbReference type="GO" id="GO:0006520">
    <property type="term" value="P:amino acid metabolic process"/>
    <property type="evidence" value="ECO:0007669"/>
    <property type="project" value="InterPro"/>
</dbReference>
<dbReference type="GO" id="GO:0030170">
    <property type="term" value="F:pyridoxal phosphate binding"/>
    <property type="evidence" value="ECO:0007669"/>
    <property type="project" value="InterPro"/>
</dbReference>
<evidence type="ECO:0000256" key="2">
    <source>
        <dbReference type="ARBA" id="ARBA00009533"/>
    </source>
</evidence>
<evidence type="ECO:0000256" key="6">
    <source>
        <dbReference type="PIRSR" id="PIRSR602129-50"/>
    </source>
</evidence>
<comment type="cofactor">
    <cofactor evidence="1 6 7">
        <name>pyridoxal 5'-phosphate</name>
        <dbReference type="ChEBI" id="CHEBI:597326"/>
    </cofactor>
</comment>
<dbReference type="GO" id="GO:0005737">
    <property type="term" value="C:cytoplasm"/>
    <property type="evidence" value="ECO:0007669"/>
    <property type="project" value="TreeGrafter"/>
</dbReference>
<dbReference type="Gene3D" id="1.20.1340.10">
    <property type="entry name" value="dopa decarboxylase, N-terminal domain"/>
    <property type="match status" value="1"/>
</dbReference>
<dbReference type="InterPro" id="IPR015421">
    <property type="entry name" value="PyrdxlP-dep_Trfase_major"/>
</dbReference>
<dbReference type="PRINTS" id="PR00800">
    <property type="entry name" value="YHDCRBOXLASE"/>
</dbReference>
<dbReference type="GO" id="GO:0016831">
    <property type="term" value="F:carboxy-lyase activity"/>
    <property type="evidence" value="ECO:0007669"/>
    <property type="project" value="UniProtKB-KW"/>
</dbReference>
<dbReference type="AlphaFoldDB" id="A0A5D3YP54"/>
<evidence type="ECO:0000313" key="8">
    <source>
        <dbReference type="EMBL" id="TYP95482.1"/>
    </source>
</evidence>
<dbReference type="EMBL" id="VNHY01000001">
    <property type="protein sequence ID" value="TYP95482.1"/>
    <property type="molecule type" value="Genomic_DNA"/>
</dbReference>
<dbReference type="SUPFAM" id="SSF53383">
    <property type="entry name" value="PLP-dependent transferases"/>
    <property type="match status" value="1"/>
</dbReference>
<reference evidence="8 9" key="1">
    <citation type="submission" date="2019-07" db="EMBL/GenBank/DDBJ databases">
        <title>Genomic Encyclopedia of Archaeal and Bacterial Type Strains, Phase II (KMG-II): from individual species to whole genera.</title>
        <authorList>
            <person name="Goeker M."/>
        </authorList>
    </citation>
    <scope>NUCLEOTIDE SEQUENCE [LARGE SCALE GENOMIC DNA]</scope>
    <source>
        <strain evidence="8 9">DSM 21935</strain>
    </source>
</reference>